<dbReference type="RefSeq" id="XP_022475213.1">
    <property type="nucleotide sequence ID" value="XM_022618215.1"/>
</dbReference>
<dbReference type="InterPro" id="IPR036291">
    <property type="entry name" value="NAD(P)-bd_dom_sf"/>
</dbReference>
<reference evidence="2 3" key="1">
    <citation type="submission" date="2016-09" db="EMBL/GenBank/DDBJ databases">
        <authorList>
            <person name="Capua I."/>
            <person name="De Benedictis P."/>
            <person name="Joannis T."/>
            <person name="Lombin L.H."/>
            <person name="Cattoli G."/>
        </authorList>
    </citation>
    <scope>NUCLEOTIDE SEQUENCE [LARGE SCALE GENOMIC DNA]</scope>
    <source>
        <strain evidence="2 3">IMI 309357</strain>
    </source>
</reference>
<dbReference type="PANTHER" id="PTHR43157">
    <property type="entry name" value="PHOSPHATIDYLINOSITOL-GLYCAN BIOSYNTHESIS CLASS F PROTEIN-RELATED"/>
    <property type="match status" value="1"/>
</dbReference>
<evidence type="ECO:0000313" key="3">
    <source>
        <dbReference type="Proteomes" id="UP000176998"/>
    </source>
</evidence>
<protein>
    <recommendedName>
        <fullName evidence="4">Retinol dehydrogenase 12</fullName>
    </recommendedName>
</protein>
<evidence type="ECO:0000256" key="1">
    <source>
        <dbReference type="ARBA" id="ARBA00023002"/>
    </source>
</evidence>
<dbReference type="GO" id="GO:0016491">
    <property type="term" value="F:oxidoreductase activity"/>
    <property type="evidence" value="ECO:0007669"/>
    <property type="project" value="UniProtKB-KW"/>
</dbReference>
<comment type="caution">
    <text evidence="2">The sequence shown here is derived from an EMBL/GenBank/DDBJ whole genome shotgun (WGS) entry which is preliminary data.</text>
</comment>
<dbReference type="SUPFAM" id="SSF51735">
    <property type="entry name" value="NAD(P)-binding Rossmann-fold domains"/>
    <property type="match status" value="1"/>
</dbReference>
<evidence type="ECO:0008006" key="4">
    <source>
        <dbReference type="Google" id="ProtNLM"/>
    </source>
</evidence>
<dbReference type="OrthoDB" id="542013at2759"/>
<proteinExistence type="predicted"/>
<dbReference type="PANTHER" id="PTHR43157:SF35">
    <property type="entry name" value="DEHYDROGENASE_REDUCTASE FAMILY PROTEIN, PUTATIVE-RELATED"/>
    <property type="match status" value="1"/>
</dbReference>
<dbReference type="AlphaFoldDB" id="A0A1G4B9J2"/>
<dbReference type="EMBL" id="MJBS01000050">
    <property type="protein sequence ID" value="OHE98061.1"/>
    <property type="molecule type" value="Genomic_DNA"/>
</dbReference>
<keyword evidence="3" id="KW-1185">Reference proteome</keyword>
<dbReference type="PRINTS" id="PR00081">
    <property type="entry name" value="GDHRDH"/>
</dbReference>
<evidence type="ECO:0000313" key="2">
    <source>
        <dbReference type="EMBL" id="OHE98061.1"/>
    </source>
</evidence>
<dbReference type="Proteomes" id="UP000176998">
    <property type="component" value="Unassembled WGS sequence"/>
</dbReference>
<dbReference type="Pfam" id="PF00106">
    <property type="entry name" value="adh_short"/>
    <property type="match status" value="1"/>
</dbReference>
<dbReference type="Gene3D" id="3.40.50.720">
    <property type="entry name" value="NAD(P)-binding Rossmann-like Domain"/>
    <property type="match status" value="1"/>
</dbReference>
<accession>A0A1G4B9J2</accession>
<sequence>MSAQMQDQAASETSLLTSFRKAVFSSVPPIPGAINLKGQSGIITGSNAGIGLEAARQFLQKGLTHIILAVRSRSKGENAAELLARQFPAADIQVWLLDMESDASVRSFARRCESLERIDFLILNAGVGKMTFEKSNEGRGREVTLQVNYINTMLLAILMVPVLKAKAQGRPNRLTVVGSDMSYWVTLPETSGSLLDALDTKEGYNGMQHYGKTKLLLVMGVAKLAQTVTADKVIINYLNPGATKGTGLNREASGVWKIVPFVMDRVIGREVIDSARQYLHSAVVLEKESHGSFTDFVIRPYPKLMYTEAGRNKMNRLWEETLSELGLSTHSI</sequence>
<dbReference type="InterPro" id="IPR002347">
    <property type="entry name" value="SDR_fam"/>
</dbReference>
<gene>
    <name evidence="2" type="ORF">CORC01_06575</name>
</gene>
<name>A0A1G4B9J2_9PEZI</name>
<dbReference type="STRING" id="1209926.A0A1G4B9J2"/>
<keyword evidence="1" id="KW-0560">Oxidoreductase</keyword>
<organism evidence="2 3">
    <name type="scientific">Colletotrichum orchidophilum</name>
    <dbReference type="NCBI Taxonomy" id="1209926"/>
    <lineage>
        <taxon>Eukaryota</taxon>
        <taxon>Fungi</taxon>
        <taxon>Dikarya</taxon>
        <taxon>Ascomycota</taxon>
        <taxon>Pezizomycotina</taxon>
        <taxon>Sordariomycetes</taxon>
        <taxon>Hypocreomycetidae</taxon>
        <taxon>Glomerellales</taxon>
        <taxon>Glomerellaceae</taxon>
        <taxon>Colletotrichum</taxon>
    </lineage>
</organism>
<dbReference type="GeneID" id="34559725"/>